<dbReference type="InterPro" id="IPR036691">
    <property type="entry name" value="Endo/exonu/phosph_ase_sf"/>
</dbReference>
<evidence type="ECO:0000313" key="2">
    <source>
        <dbReference type="EMBL" id="KAK7287277.1"/>
    </source>
</evidence>
<name>A0AAN9IVN5_CROPI</name>
<feature type="region of interest" description="Disordered" evidence="1">
    <location>
        <begin position="1"/>
        <end position="39"/>
    </location>
</feature>
<evidence type="ECO:0000256" key="1">
    <source>
        <dbReference type="SAM" id="MobiDB-lite"/>
    </source>
</evidence>
<dbReference type="PANTHER" id="PTHR33710:SF64">
    <property type="entry name" value="ENDONUCLEASE_EXONUCLEASE_PHOSPHATASE DOMAIN-CONTAINING PROTEIN"/>
    <property type="match status" value="1"/>
</dbReference>
<organism evidence="2 3">
    <name type="scientific">Crotalaria pallida</name>
    <name type="common">Smooth rattlebox</name>
    <name type="synonym">Crotalaria striata</name>
    <dbReference type="NCBI Taxonomy" id="3830"/>
    <lineage>
        <taxon>Eukaryota</taxon>
        <taxon>Viridiplantae</taxon>
        <taxon>Streptophyta</taxon>
        <taxon>Embryophyta</taxon>
        <taxon>Tracheophyta</taxon>
        <taxon>Spermatophyta</taxon>
        <taxon>Magnoliopsida</taxon>
        <taxon>eudicotyledons</taxon>
        <taxon>Gunneridae</taxon>
        <taxon>Pentapetalae</taxon>
        <taxon>rosids</taxon>
        <taxon>fabids</taxon>
        <taxon>Fabales</taxon>
        <taxon>Fabaceae</taxon>
        <taxon>Papilionoideae</taxon>
        <taxon>50 kb inversion clade</taxon>
        <taxon>genistoids sensu lato</taxon>
        <taxon>core genistoids</taxon>
        <taxon>Crotalarieae</taxon>
        <taxon>Crotalaria</taxon>
    </lineage>
</organism>
<dbReference type="SUPFAM" id="SSF56219">
    <property type="entry name" value="DNase I-like"/>
    <property type="match status" value="1"/>
</dbReference>
<protein>
    <recommendedName>
        <fullName evidence="4">Endonuclease/exonuclease/phosphatase domain-containing protein</fullName>
    </recommendedName>
</protein>
<dbReference type="EMBL" id="JAYWIO010000001">
    <property type="protein sequence ID" value="KAK7287277.1"/>
    <property type="molecule type" value="Genomic_DNA"/>
</dbReference>
<feature type="compositionally biased region" description="Low complexity" evidence="1">
    <location>
        <begin position="12"/>
        <end position="21"/>
    </location>
</feature>
<dbReference type="PANTHER" id="PTHR33710">
    <property type="entry name" value="BNAC02G09200D PROTEIN"/>
    <property type="match status" value="1"/>
</dbReference>
<comment type="caution">
    <text evidence="2">The sequence shown here is derived from an EMBL/GenBank/DDBJ whole genome shotgun (WGS) entry which is preliminary data.</text>
</comment>
<dbReference type="AlphaFoldDB" id="A0AAN9IVN5"/>
<dbReference type="Gene3D" id="3.60.10.10">
    <property type="entry name" value="Endonuclease/exonuclease/phosphatase"/>
    <property type="match status" value="1"/>
</dbReference>
<accession>A0AAN9IVN5</accession>
<sequence>MARKKGRPPKTPSSSSSSKKTPSAEKRPEASSSSLEFSLSDDEALEDIESLTPKKAAELLQSIDLLRQRVQTLGSSANKKQSAKETGVTVLKTSSQLIHCLIFLPATSVQWMATFVYGANDHVLRRDLWDDLREIKMAVNCPWLVSGDFNCCLDPSEKLGGNQVDWEAMEEFRECIHDCGLQDMKFCGNLFTLCNRQYDGNRIYSKLDRNLVNEDWIREQIVWKERSDLVSRRYCVSKWASS</sequence>
<evidence type="ECO:0008006" key="4">
    <source>
        <dbReference type="Google" id="ProtNLM"/>
    </source>
</evidence>
<keyword evidence="3" id="KW-1185">Reference proteome</keyword>
<dbReference type="Proteomes" id="UP001372338">
    <property type="component" value="Unassembled WGS sequence"/>
</dbReference>
<reference evidence="2 3" key="1">
    <citation type="submission" date="2024-01" db="EMBL/GenBank/DDBJ databases">
        <title>The genomes of 5 underutilized Papilionoideae crops provide insights into root nodulation and disease resistanc.</title>
        <authorList>
            <person name="Yuan L."/>
        </authorList>
    </citation>
    <scope>NUCLEOTIDE SEQUENCE [LARGE SCALE GENOMIC DNA]</scope>
    <source>
        <strain evidence="2">ZHUSHIDOU_FW_LH</strain>
        <tissue evidence="2">Leaf</tissue>
    </source>
</reference>
<evidence type="ECO:0000313" key="3">
    <source>
        <dbReference type="Proteomes" id="UP001372338"/>
    </source>
</evidence>
<proteinExistence type="predicted"/>
<gene>
    <name evidence="2" type="ORF">RIF29_00479</name>
</gene>